<sequence length="281" mass="32366">MNEIKKIGNLCPLDAHGYIINQADFTYIDNKFREVIELINENCLSALPGEVHSIYLRGSVPRGAEVEGVSDVDVIVVTYSDPENLDLEWTEVATRSIDEKYSFINGVELGFSSLREVKEYKYCSMIPFILKTYGVCVYGENLISELPDYKPDRSLANEHLFHLPALIDRARRELEGNEDIEDIEDCCSWIMRIIVRAGAALVIVQEGAYTRDLYPAYELFSKHYPEKEKEMRQALWYAINPLSSARETTEFLNTFGSWMEKEAGKWLETYNKERKVHLPLV</sequence>
<organism evidence="2 3">
    <name type="scientific">Salimicrobium humidisoli</name>
    <dbReference type="NCBI Taxonomy" id="2029857"/>
    <lineage>
        <taxon>Bacteria</taxon>
        <taxon>Bacillati</taxon>
        <taxon>Bacillota</taxon>
        <taxon>Bacilli</taxon>
        <taxon>Bacillales</taxon>
        <taxon>Bacillaceae</taxon>
        <taxon>Salimicrobium</taxon>
    </lineage>
</organism>
<dbReference type="InterPro" id="IPR002934">
    <property type="entry name" value="Polymerase_NTP_transf_dom"/>
</dbReference>
<accession>A0ABX4HQT0</accession>
<proteinExistence type="predicted"/>
<dbReference type="EMBL" id="NSGH01000011">
    <property type="protein sequence ID" value="PBB05556.1"/>
    <property type="molecule type" value="Genomic_DNA"/>
</dbReference>
<name>A0ABX4HQT0_9BACI</name>
<dbReference type="InterPro" id="IPR043519">
    <property type="entry name" value="NT_sf"/>
</dbReference>
<feature type="domain" description="Polymerase nucleotidyl transferase" evidence="1">
    <location>
        <begin position="44"/>
        <end position="126"/>
    </location>
</feature>
<dbReference type="Gene3D" id="3.30.460.10">
    <property type="entry name" value="Beta Polymerase, domain 2"/>
    <property type="match status" value="1"/>
</dbReference>
<comment type="caution">
    <text evidence="2">The sequence shown here is derived from an EMBL/GenBank/DDBJ whole genome shotgun (WGS) entry which is preliminary data.</text>
</comment>
<keyword evidence="3" id="KW-1185">Reference proteome</keyword>
<dbReference type="Pfam" id="PF01909">
    <property type="entry name" value="NTP_transf_2"/>
    <property type="match status" value="1"/>
</dbReference>
<reference evidence="2 3" key="1">
    <citation type="submission" date="2017-08" db="EMBL/GenBank/DDBJ databases">
        <title>Salimicrobium alkalisoli sp. nov., isolated from saline alkaline soil.</title>
        <authorList>
            <person name="Zhang G."/>
            <person name="Xiong Q."/>
        </authorList>
    </citation>
    <scope>NUCLEOTIDE SEQUENCE [LARGE SCALE GENOMIC DNA]</scope>
    <source>
        <strain evidence="2 3">WN024</strain>
    </source>
</reference>
<dbReference type="RefSeq" id="WP_095822180.1">
    <property type="nucleotide sequence ID" value="NZ_NSGH01000011.1"/>
</dbReference>
<dbReference type="Proteomes" id="UP000217561">
    <property type="component" value="Unassembled WGS sequence"/>
</dbReference>
<evidence type="ECO:0000313" key="2">
    <source>
        <dbReference type="EMBL" id="PBB05556.1"/>
    </source>
</evidence>
<protein>
    <submittedName>
        <fullName evidence="2">Nucleotidyltransferase</fullName>
    </submittedName>
</protein>
<evidence type="ECO:0000313" key="3">
    <source>
        <dbReference type="Proteomes" id="UP000217561"/>
    </source>
</evidence>
<evidence type="ECO:0000259" key="1">
    <source>
        <dbReference type="Pfam" id="PF01909"/>
    </source>
</evidence>
<gene>
    <name evidence="2" type="ORF">CKW00_08200</name>
</gene>
<dbReference type="SUPFAM" id="SSF81301">
    <property type="entry name" value="Nucleotidyltransferase"/>
    <property type="match status" value="1"/>
</dbReference>